<gene>
    <name evidence="3" type="ORF">C8F04DRAFT_1226720</name>
</gene>
<dbReference type="Proteomes" id="UP001218188">
    <property type="component" value="Unassembled WGS sequence"/>
</dbReference>
<evidence type="ECO:0000313" key="4">
    <source>
        <dbReference type="Proteomes" id="UP001218188"/>
    </source>
</evidence>
<accession>A0AAD6TPX0</accession>
<keyword evidence="4" id="KW-1185">Reference proteome</keyword>
<evidence type="ECO:0000256" key="2">
    <source>
        <dbReference type="SAM" id="Phobius"/>
    </source>
</evidence>
<organism evidence="3 4">
    <name type="scientific">Mycena alexandri</name>
    <dbReference type="NCBI Taxonomy" id="1745969"/>
    <lineage>
        <taxon>Eukaryota</taxon>
        <taxon>Fungi</taxon>
        <taxon>Dikarya</taxon>
        <taxon>Basidiomycota</taxon>
        <taxon>Agaricomycotina</taxon>
        <taxon>Agaricomycetes</taxon>
        <taxon>Agaricomycetidae</taxon>
        <taxon>Agaricales</taxon>
        <taxon>Marasmiineae</taxon>
        <taxon>Mycenaceae</taxon>
        <taxon>Mycena</taxon>
    </lineage>
</organism>
<dbReference type="AlphaFoldDB" id="A0AAD6TPX0"/>
<sequence length="231" mass="25584">MSFNASRRLVSFWMGQTVLTAFNVDGINAFRRVPPACAGRAASKIVLLVQPRRYIRPLIITSSSLPKKKTADRRNNTTTKGNQTRIENTHRQAPSFFFAVCDASPRTPDASPEISDSRNRTKSRPGRFSKTALSMSTVLPTRRTMPGTSTDPAAATPILAFYLALFPMGFVCFGAGRESHPSRQSYGDIIPPGTEYNDDKKMKRDCRVLRKCYPSVLPVRIFGATPSCAFI</sequence>
<name>A0AAD6TPX0_9AGAR</name>
<protein>
    <submittedName>
        <fullName evidence="3">Uncharacterized protein</fullName>
    </submittedName>
</protein>
<keyword evidence="2" id="KW-0472">Membrane</keyword>
<evidence type="ECO:0000256" key="1">
    <source>
        <dbReference type="SAM" id="MobiDB-lite"/>
    </source>
</evidence>
<keyword evidence="2" id="KW-1133">Transmembrane helix</keyword>
<proteinExistence type="predicted"/>
<comment type="caution">
    <text evidence="3">The sequence shown here is derived from an EMBL/GenBank/DDBJ whole genome shotgun (WGS) entry which is preliminary data.</text>
</comment>
<evidence type="ECO:0000313" key="3">
    <source>
        <dbReference type="EMBL" id="KAJ7047802.1"/>
    </source>
</evidence>
<feature type="region of interest" description="Disordered" evidence="1">
    <location>
        <begin position="104"/>
        <end position="135"/>
    </location>
</feature>
<feature type="transmembrane region" description="Helical" evidence="2">
    <location>
        <begin position="158"/>
        <end position="176"/>
    </location>
</feature>
<keyword evidence="2" id="KW-0812">Transmembrane</keyword>
<dbReference type="EMBL" id="JARJCM010000001">
    <property type="protein sequence ID" value="KAJ7047802.1"/>
    <property type="molecule type" value="Genomic_DNA"/>
</dbReference>
<reference evidence="3" key="1">
    <citation type="submission" date="2023-03" db="EMBL/GenBank/DDBJ databases">
        <title>Massive genome expansion in bonnet fungi (Mycena s.s.) driven by repeated elements and novel gene families across ecological guilds.</title>
        <authorList>
            <consortium name="Lawrence Berkeley National Laboratory"/>
            <person name="Harder C.B."/>
            <person name="Miyauchi S."/>
            <person name="Viragh M."/>
            <person name="Kuo A."/>
            <person name="Thoen E."/>
            <person name="Andreopoulos B."/>
            <person name="Lu D."/>
            <person name="Skrede I."/>
            <person name="Drula E."/>
            <person name="Henrissat B."/>
            <person name="Morin E."/>
            <person name="Kohler A."/>
            <person name="Barry K."/>
            <person name="LaButti K."/>
            <person name="Morin E."/>
            <person name="Salamov A."/>
            <person name="Lipzen A."/>
            <person name="Mereny Z."/>
            <person name="Hegedus B."/>
            <person name="Baldrian P."/>
            <person name="Stursova M."/>
            <person name="Weitz H."/>
            <person name="Taylor A."/>
            <person name="Grigoriev I.V."/>
            <person name="Nagy L.G."/>
            <person name="Martin F."/>
            <person name="Kauserud H."/>
        </authorList>
    </citation>
    <scope>NUCLEOTIDE SEQUENCE</scope>
    <source>
        <strain evidence="3">CBHHK200</strain>
    </source>
</reference>